<gene>
    <name evidence="1" type="ORF">FJR48_02250</name>
</gene>
<reference evidence="1 2" key="1">
    <citation type="submission" date="2019-09" db="EMBL/GenBank/DDBJ databases">
        <title>Sulfurimonas gotlandica sp. nov., a chemoautotrophic and psychrotolerant epsilonproteobacterium isolated from a pelagic redoxcline, and an emended description of the genus Sulfurimonas.</title>
        <authorList>
            <person name="Wang S."/>
            <person name="Jiang L."/>
            <person name="Shao S."/>
        </authorList>
    </citation>
    <scope>NUCLEOTIDE SEQUENCE [LARGE SCALE GENOMIC DNA]</scope>
    <source>
        <strain evidence="1 2">GYSZ_1</strain>
    </source>
</reference>
<keyword evidence="2" id="KW-1185">Reference proteome</keyword>
<dbReference type="AlphaFoldDB" id="A0A5P8NYU7"/>
<dbReference type="OrthoDB" id="5334935at2"/>
<accession>A0A5P8NYU7</accession>
<proteinExistence type="predicted"/>
<sequence length="89" mass="10290">MKKRIILNHLILFILSINLYANESTSYLAKSLNLYAGTKASIQWERIFSSERRLKRYKLDKLSVNELGKLKKYLIKHAADSKQPVVPGL</sequence>
<dbReference type="Proteomes" id="UP000326944">
    <property type="component" value="Chromosome"/>
</dbReference>
<dbReference type="RefSeq" id="WP_152306552.1">
    <property type="nucleotide sequence ID" value="NZ_CP043617.1"/>
</dbReference>
<evidence type="ECO:0000313" key="1">
    <source>
        <dbReference type="EMBL" id="QFR48609.1"/>
    </source>
</evidence>
<dbReference type="KEGG" id="sulg:FJR48_02250"/>
<dbReference type="EMBL" id="CP043617">
    <property type="protein sequence ID" value="QFR48609.1"/>
    <property type="molecule type" value="Genomic_DNA"/>
</dbReference>
<organism evidence="1 2">
    <name type="scientific">Sulfurimonas lithotrophica</name>
    <dbReference type="NCBI Taxonomy" id="2590022"/>
    <lineage>
        <taxon>Bacteria</taxon>
        <taxon>Pseudomonadati</taxon>
        <taxon>Campylobacterota</taxon>
        <taxon>Epsilonproteobacteria</taxon>
        <taxon>Campylobacterales</taxon>
        <taxon>Sulfurimonadaceae</taxon>
        <taxon>Sulfurimonas</taxon>
    </lineage>
</organism>
<name>A0A5P8NYU7_9BACT</name>
<evidence type="ECO:0000313" key="2">
    <source>
        <dbReference type="Proteomes" id="UP000326944"/>
    </source>
</evidence>
<protein>
    <submittedName>
        <fullName evidence="1">Uncharacterized protein</fullName>
    </submittedName>
</protein>